<dbReference type="PANTHER" id="PTHR31233:SF13">
    <property type="entry name" value="BICAUDAL D HOMOLOG 2 (DROSOPHILA)"/>
    <property type="match status" value="1"/>
</dbReference>
<accession>A0A4Z2B9S2</accession>
<dbReference type="EMBL" id="SWLE01000018">
    <property type="protein sequence ID" value="TNM88855.1"/>
    <property type="molecule type" value="Genomic_DNA"/>
</dbReference>
<dbReference type="AlphaFoldDB" id="A0A4Z2B9S2"/>
<dbReference type="GO" id="GO:0070507">
    <property type="term" value="P:regulation of microtubule cytoskeleton organization"/>
    <property type="evidence" value="ECO:0007669"/>
    <property type="project" value="TreeGrafter"/>
</dbReference>
<evidence type="ECO:0000313" key="4">
    <source>
        <dbReference type="EMBL" id="TNM88855.1"/>
    </source>
</evidence>
<dbReference type="GO" id="GO:0034452">
    <property type="term" value="F:dynactin binding"/>
    <property type="evidence" value="ECO:0007669"/>
    <property type="project" value="TreeGrafter"/>
</dbReference>
<reference evidence="4 5" key="1">
    <citation type="submission" date="2019-04" db="EMBL/GenBank/DDBJ databases">
        <title>The sequence and de novo assembly of Takifugu bimaculatus genome using PacBio and Hi-C technologies.</title>
        <authorList>
            <person name="Xu P."/>
            <person name="Liu B."/>
            <person name="Zhou Z."/>
        </authorList>
    </citation>
    <scope>NUCLEOTIDE SEQUENCE [LARGE SCALE GENOMIC DNA]</scope>
    <source>
        <strain evidence="4">TB-2018</strain>
        <tissue evidence="4">Muscle</tissue>
    </source>
</reference>
<evidence type="ECO:0000256" key="1">
    <source>
        <dbReference type="ARBA" id="ARBA00010061"/>
    </source>
</evidence>
<dbReference type="GO" id="GO:0008093">
    <property type="term" value="F:cytoskeletal anchor activity"/>
    <property type="evidence" value="ECO:0007669"/>
    <property type="project" value="InterPro"/>
</dbReference>
<evidence type="ECO:0000256" key="3">
    <source>
        <dbReference type="SAM" id="Coils"/>
    </source>
</evidence>
<name>A0A4Z2B9S2_9TELE</name>
<feature type="coiled-coil region" evidence="3">
    <location>
        <begin position="54"/>
        <end position="81"/>
    </location>
</feature>
<evidence type="ECO:0000256" key="2">
    <source>
        <dbReference type="ARBA" id="ARBA00023054"/>
    </source>
</evidence>
<dbReference type="PANTHER" id="PTHR31233">
    <property type="entry name" value="BICAUDAL D FAMILY MEMBER"/>
    <property type="match status" value="1"/>
</dbReference>
<keyword evidence="5" id="KW-1185">Reference proteome</keyword>
<dbReference type="GO" id="GO:0005794">
    <property type="term" value="C:Golgi apparatus"/>
    <property type="evidence" value="ECO:0007669"/>
    <property type="project" value="TreeGrafter"/>
</dbReference>
<dbReference type="GO" id="GO:0005829">
    <property type="term" value="C:cytosol"/>
    <property type="evidence" value="ECO:0007669"/>
    <property type="project" value="TreeGrafter"/>
</dbReference>
<dbReference type="GO" id="GO:0072393">
    <property type="term" value="P:microtubule anchoring at microtubule organizing center"/>
    <property type="evidence" value="ECO:0007669"/>
    <property type="project" value="TreeGrafter"/>
</dbReference>
<sequence length="90" mass="10538">MSMEEQECADAVLVTEAGPQWLRAEVDRLTRELRETTHEKIQAAEYGLAVLEEKQQLKQRFDELETDYEAVRHELDQLKEAFGQAYSTHR</sequence>
<organism evidence="4 5">
    <name type="scientific">Takifugu bimaculatus</name>
    <dbReference type="NCBI Taxonomy" id="433685"/>
    <lineage>
        <taxon>Eukaryota</taxon>
        <taxon>Metazoa</taxon>
        <taxon>Chordata</taxon>
        <taxon>Craniata</taxon>
        <taxon>Vertebrata</taxon>
        <taxon>Euteleostomi</taxon>
        <taxon>Actinopterygii</taxon>
        <taxon>Neopterygii</taxon>
        <taxon>Teleostei</taxon>
        <taxon>Neoteleostei</taxon>
        <taxon>Acanthomorphata</taxon>
        <taxon>Eupercaria</taxon>
        <taxon>Tetraodontiformes</taxon>
        <taxon>Tetradontoidea</taxon>
        <taxon>Tetraodontidae</taxon>
        <taxon>Takifugu</taxon>
    </lineage>
</organism>
<dbReference type="GO" id="GO:0070840">
    <property type="term" value="F:dynein complex binding"/>
    <property type="evidence" value="ECO:0007669"/>
    <property type="project" value="InterPro"/>
</dbReference>
<dbReference type="InterPro" id="IPR018477">
    <property type="entry name" value="BICD"/>
</dbReference>
<keyword evidence="2 3" id="KW-0175">Coiled coil</keyword>
<proteinExistence type="inferred from homology"/>
<comment type="caution">
    <text evidence="4">The sequence shown here is derived from an EMBL/GenBank/DDBJ whole genome shotgun (WGS) entry which is preliminary data.</text>
</comment>
<dbReference type="Proteomes" id="UP000516260">
    <property type="component" value="Chromosome 5"/>
</dbReference>
<gene>
    <name evidence="4" type="ORF">fugu_005109</name>
</gene>
<comment type="similarity">
    <text evidence="1">Belongs to the BicD family.</text>
</comment>
<protein>
    <submittedName>
        <fullName evidence="4">Uncharacterized protein</fullName>
    </submittedName>
</protein>
<evidence type="ECO:0000313" key="5">
    <source>
        <dbReference type="Proteomes" id="UP000516260"/>
    </source>
</evidence>